<dbReference type="InterPro" id="IPR000719">
    <property type="entry name" value="Prot_kinase_dom"/>
</dbReference>
<evidence type="ECO:0000313" key="4">
    <source>
        <dbReference type="EMBL" id="KAK2956963.1"/>
    </source>
</evidence>
<name>A0ABQ9XZS4_9EUKA</name>
<evidence type="ECO:0000256" key="2">
    <source>
        <dbReference type="SAM" id="Phobius"/>
    </source>
</evidence>
<feature type="transmembrane region" description="Helical" evidence="2">
    <location>
        <begin position="1720"/>
        <end position="1743"/>
    </location>
</feature>
<dbReference type="InterPro" id="IPR050167">
    <property type="entry name" value="Ser_Thr_protein_kinase"/>
</dbReference>
<keyword evidence="5" id="KW-1185">Reference proteome</keyword>
<reference evidence="4 5" key="1">
    <citation type="journal article" date="2022" name="bioRxiv">
        <title>Genomics of Preaxostyla Flagellates Illuminates Evolutionary Transitions and the Path Towards Mitochondrial Loss.</title>
        <authorList>
            <person name="Novak L.V.F."/>
            <person name="Treitli S.C."/>
            <person name="Pyrih J."/>
            <person name="Halakuc P."/>
            <person name="Pipaliya S.V."/>
            <person name="Vacek V."/>
            <person name="Brzon O."/>
            <person name="Soukal P."/>
            <person name="Eme L."/>
            <person name="Dacks J.B."/>
            <person name="Karnkowska A."/>
            <person name="Elias M."/>
            <person name="Hampl V."/>
        </authorList>
    </citation>
    <scope>NUCLEOTIDE SEQUENCE [LARGE SCALE GENOMIC DNA]</scope>
    <source>
        <strain evidence="4">NAU3</strain>
        <tissue evidence="4">Gut</tissue>
    </source>
</reference>
<protein>
    <recommendedName>
        <fullName evidence="3">Protein kinase domain-containing protein</fullName>
    </recommendedName>
</protein>
<comment type="caution">
    <text evidence="4">The sequence shown here is derived from an EMBL/GenBank/DDBJ whole genome shotgun (WGS) entry which is preliminary data.</text>
</comment>
<feature type="region of interest" description="Disordered" evidence="1">
    <location>
        <begin position="1"/>
        <end position="29"/>
    </location>
</feature>
<evidence type="ECO:0000313" key="5">
    <source>
        <dbReference type="Proteomes" id="UP001281761"/>
    </source>
</evidence>
<organism evidence="4 5">
    <name type="scientific">Blattamonas nauphoetae</name>
    <dbReference type="NCBI Taxonomy" id="2049346"/>
    <lineage>
        <taxon>Eukaryota</taxon>
        <taxon>Metamonada</taxon>
        <taxon>Preaxostyla</taxon>
        <taxon>Oxymonadida</taxon>
        <taxon>Blattamonas</taxon>
    </lineage>
</organism>
<gene>
    <name evidence="4" type="ORF">BLNAU_8038</name>
</gene>
<dbReference type="InterPro" id="IPR011050">
    <property type="entry name" value="Pectin_lyase_fold/virulence"/>
</dbReference>
<dbReference type="Proteomes" id="UP001281761">
    <property type="component" value="Unassembled WGS sequence"/>
</dbReference>
<dbReference type="PANTHER" id="PTHR23257">
    <property type="entry name" value="SERINE-THREONINE PROTEIN KINASE"/>
    <property type="match status" value="1"/>
</dbReference>
<dbReference type="Gene3D" id="1.10.510.10">
    <property type="entry name" value="Transferase(Phosphotransferase) domain 1"/>
    <property type="match status" value="1"/>
</dbReference>
<evidence type="ECO:0000256" key="1">
    <source>
        <dbReference type="SAM" id="MobiDB-lite"/>
    </source>
</evidence>
<feature type="compositionally biased region" description="Polar residues" evidence="1">
    <location>
        <begin position="1"/>
        <end position="18"/>
    </location>
</feature>
<accession>A0ABQ9XZS4</accession>
<dbReference type="SUPFAM" id="SSF51126">
    <property type="entry name" value="Pectin lyase-like"/>
    <property type="match status" value="1"/>
</dbReference>
<dbReference type="Pfam" id="PF07714">
    <property type="entry name" value="PK_Tyr_Ser-Thr"/>
    <property type="match status" value="1"/>
</dbReference>
<dbReference type="InterPro" id="IPR001245">
    <property type="entry name" value="Ser-Thr/Tyr_kinase_cat_dom"/>
</dbReference>
<keyword evidence="2" id="KW-0472">Membrane</keyword>
<evidence type="ECO:0000259" key="3">
    <source>
        <dbReference type="PROSITE" id="PS50011"/>
    </source>
</evidence>
<dbReference type="InterPro" id="IPR011009">
    <property type="entry name" value="Kinase-like_dom_sf"/>
</dbReference>
<keyword evidence="2" id="KW-0812">Transmembrane</keyword>
<sequence length="2037" mass="218276">MNGKHSTICPSSTPNLNEDLSDHSESNGFADARKNRQNELFRISNSTIWMSELTFECGSAGSSIATVSGSYVMIGKSHVISNSERTPLVIIGGDAGKFSSITIYESSHSSSCFPSLLPLTSLESRSLSSASPSDVDVAQNVEIASHGLWIRDASLIVGTGPLFDFCGLSRTNSDCCSIITTLSSASLLNTTSNCGDVKEGDWDVKNCWTVSQKMIGSCVSSCTNHLYGTAIHDLNLGGSVLCSNTSFTHCTASDYYNQHKTTRTELTAPNVIHHFSLCTFKGCTASTYGGAIAMYNVDAGLEIESCSFDSCSSSNGGSVFFQSQTGINKHLTISSSSFVTSSSSAPGGSLSISGIATITISDSVFLNSQANSLGGAVYINAWDVQSPSDVLSNCLFENSRTTAAILEGGGGGCYFSQCYSIRLDSLRFRGCSSFSGNGRDLYFYKHSSQTYPLPTVSLSTVFNCDSTSTPEENRFYPTTLTTDPILPTPTQTATIQSLTAQLTSSTEAEISVTLNKAVSGRLLLLVSNARGTPRTDSTKAPNIDRVLAFTMSSSVGKTTVSIDDTGLLQQSLEDYRISAATLSDHNVSFSDSPIVIVTLTPTLTSAECVLDESHTKAVLNLEGSDVDGETFVFTLHDKSTIKGTFSGNEARVDLGLIGANSKWKENMTFVIVSGMKEDDGSIVVSMQSPVFFTIPEAACLSNIEVSDLNEAKTEIKLSFSSRHLKGNSDYEIRIQERDGIVEFVMNLTTDSAGHLADETVKLYLSNENEEEWKNWIEFGKDYEVIGVSASIGDVDYPTQFSPILLRMPMEPVRVKDAGCSTDQPMTTVVWISGSGLIQDETSTLTLSGTPTTEPTSSDIHTPTITVKASSQTAAQSSVLSLSSSSDSSLCFGFTYEITAITNGTEAGVVEGGEFKTPSEPSVTLISCKLKDGDAKTVEISISGLNIADGEYWLVLKGTVSTKETELKIRIANSEGTLEFVIFSSSTLEYGATYEVLSLSSSSLRVALPKDETKRSLTMPGKPARVSSVSCELSGELKTHAKIVICGAKLPSGKTLSVKVKKVDTAGLMIGSEIELPETEVASETRTKPIEIEVYKVSELLLEYGKTSELVSLAISDTASFILDESVRFSMPIEPVRVTSASHTQDGTDRIVVTVGGSGFVSGEFYTVTVSGSPINSPSPPPSPLHEASFVVTASSEQLAKSSSLQLYHAEGSDLKFSYSYTIVGISYGSVKGVIHSGEFNTPDDANQDDALITRIEVVLASSLNTSMMIEVSGSNLPSGTIGTMTLHDSFTFNVSFSSDTFGRSEVIPLGVNDSLAFGSEYEITALENSNKQPIQTTKTTIATPRKPSKLSLCVCGTETSANKDRNGADPETCNAIKSAWKTATALGILDTTMRIVDSADLSSPLVVTTSVPFTLLSFQSEPATLQARPSASQPNCVLVSVKEEAECRLTLLTVIAGLSGSSFKLVSASKGTVVIRSCSIEGRGGSGSNNEDGSICGWSRGFVELIETDTELNSVTMKEIEMGGIWMSGGKLNVTAGVFSQNGPLISDFPSARQNIHCEGEGTISIDKQTMDDTDSMWIDAEECSIDGKEYLVASPLYIPTLSSTESTVETDKNGQQTVKVVGKTLMPCGLWLEVFEWDSSKNVEVEGKSELVDLTSTATHWNETEIVIPFSAADVPELNKKMEWRGRLVFGNGERTPNWMVVSELGSGNKSLGGAGSKWWIPVIICLSCALLVSLVIVVCVCMHRKRHSTRKALLMSEEMSAGQVYEDEKMEDNDQITNPPNSALSSLPSSKVMQDTLFENTRFSSGEGIPPSQSCVEVIVCNDALESSVAVETDTLFNALHNAHSTRFVEKRKVSQAIAKGLAGLAEMRMVVDVLTHLSPHWVLFDKNDRVSLRTHSRQSVVLGESGMGEVGKKTSEDGQRWMAPEVGQDGWQQTKENADHGAVFSLGLVLWEIETGAVPFGEVDGAAAQRRLATDEKPRMEKVSESMQAIIVPCLSLDPSQRPTLKTVLSQLDELNSVAEPSNEKEGHAMSHVG</sequence>
<proteinExistence type="predicted"/>
<feature type="domain" description="Protein kinase" evidence="3">
    <location>
        <begin position="1700"/>
        <end position="2018"/>
    </location>
</feature>
<feature type="compositionally biased region" description="Basic and acidic residues" evidence="1">
    <location>
        <begin position="20"/>
        <end position="29"/>
    </location>
</feature>
<dbReference type="EMBL" id="JARBJD010000050">
    <property type="protein sequence ID" value="KAK2956963.1"/>
    <property type="molecule type" value="Genomic_DNA"/>
</dbReference>
<dbReference type="SUPFAM" id="SSF56112">
    <property type="entry name" value="Protein kinase-like (PK-like)"/>
    <property type="match status" value="1"/>
</dbReference>
<dbReference type="PROSITE" id="PS50011">
    <property type="entry name" value="PROTEIN_KINASE_DOM"/>
    <property type="match status" value="1"/>
</dbReference>
<keyword evidence="2" id="KW-1133">Transmembrane helix</keyword>